<dbReference type="Gene3D" id="3.40.30.10">
    <property type="entry name" value="Glutaredoxin"/>
    <property type="match status" value="1"/>
</dbReference>
<dbReference type="InterPro" id="IPR036249">
    <property type="entry name" value="Thioredoxin-like_sf"/>
</dbReference>
<evidence type="ECO:0000259" key="1">
    <source>
        <dbReference type="Pfam" id="PF13192"/>
    </source>
</evidence>
<gene>
    <name evidence="2" type="ORF">ENJ89_07090</name>
</gene>
<feature type="domain" description="Thioredoxin-like fold" evidence="1">
    <location>
        <begin position="6"/>
        <end position="79"/>
    </location>
</feature>
<comment type="caution">
    <text evidence="2">The sequence shown here is derived from an EMBL/GenBank/DDBJ whole genome shotgun (WGS) entry which is preliminary data.</text>
</comment>
<dbReference type="SUPFAM" id="SSF52833">
    <property type="entry name" value="Thioredoxin-like"/>
    <property type="match status" value="1"/>
</dbReference>
<protein>
    <submittedName>
        <fullName evidence="2">Thioredoxin family protein</fullName>
    </submittedName>
</protein>
<reference evidence="2" key="1">
    <citation type="journal article" date="2020" name="mSystems">
        <title>Genome- and Community-Level Interaction Insights into Carbon Utilization and Element Cycling Functions of Hydrothermarchaeota in Hydrothermal Sediment.</title>
        <authorList>
            <person name="Zhou Z."/>
            <person name="Liu Y."/>
            <person name="Xu W."/>
            <person name="Pan J."/>
            <person name="Luo Z.H."/>
            <person name="Li M."/>
        </authorList>
    </citation>
    <scope>NUCLEOTIDE SEQUENCE [LARGE SCALE GENOMIC DNA]</scope>
    <source>
        <strain evidence="2">HyVt-527</strain>
    </source>
</reference>
<dbReference type="NCBIfam" id="TIGR00412">
    <property type="entry name" value="redox_disulf_2"/>
    <property type="match status" value="1"/>
</dbReference>
<dbReference type="Proteomes" id="UP000886124">
    <property type="component" value="Unassembled WGS sequence"/>
</dbReference>
<proteinExistence type="predicted"/>
<dbReference type="InterPro" id="IPR005243">
    <property type="entry name" value="THIRX-like_proc"/>
</dbReference>
<dbReference type="Pfam" id="PF13192">
    <property type="entry name" value="Thioredoxin_3"/>
    <property type="match status" value="1"/>
</dbReference>
<name>A0A7V5PPQ1_CALAY</name>
<dbReference type="InterPro" id="IPR012336">
    <property type="entry name" value="Thioredoxin-like_fold"/>
</dbReference>
<sequence length="87" mass="9377">MSKSVQIQIAGADCPSCNKLEALCREVVSELNIPANVDKVTELERITELGIFVTPGLIINGKVYTSGKIPLKSTLRHWIADAAGVQI</sequence>
<dbReference type="AlphaFoldDB" id="A0A7V5PPQ1"/>
<evidence type="ECO:0000313" key="2">
    <source>
        <dbReference type="EMBL" id="HHJ52943.1"/>
    </source>
</evidence>
<dbReference type="PANTHER" id="PTHR36450">
    <property type="entry name" value="THIOREDOXIN"/>
    <property type="match status" value="1"/>
</dbReference>
<dbReference type="EMBL" id="DROD01000473">
    <property type="protein sequence ID" value="HHJ52943.1"/>
    <property type="molecule type" value="Genomic_DNA"/>
</dbReference>
<accession>A0A7V5PPQ1</accession>
<dbReference type="PANTHER" id="PTHR36450:SF1">
    <property type="entry name" value="THIOREDOXIN"/>
    <property type="match status" value="1"/>
</dbReference>
<organism evidence="2">
    <name type="scientific">Caldithrix abyssi</name>
    <dbReference type="NCBI Taxonomy" id="187145"/>
    <lineage>
        <taxon>Bacteria</taxon>
        <taxon>Pseudomonadati</taxon>
        <taxon>Calditrichota</taxon>
        <taxon>Calditrichia</taxon>
        <taxon>Calditrichales</taxon>
        <taxon>Calditrichaceae</taxon>
        <taxon>Caldithrix</taxon>
    </lineage>
</organism>